<evidence type="ECO:0000313" key="1">
    <source>
        <dbReference type="EMBL" id="MCT2042200.1"/>
    </source>
</evidence>
<protein>
    <submittedName>
        <fullName evidence="1">Uncharacterized protein</fullName>
    </submittedName>
</protein>
<dbReference type="Proteomes" id="UP001525379">
    <property type="component" value="Unassembled WGS sequence"/>
</dbReference>
<organism evidence="1 2">
    <name type="scientific">Pseudoclavibacter albus</name>
    <dbReference type="NCBI Taxonomy" id="272241"/>
    <lineage>
        <taxon>Bacteria</taxon>
        <taxon>Bacillati</taxon>
        <taxon>Actinomycetota</taxon>
        <taxon>Actinomycetes</taxon>
        <taxon>Micrococcales</taxon>
        <taxon>Microbacteriaceae</taxon>
        <taxon>Pseudoclavibacter</taxon>
    </lineage>
</organism>
<evidence type="ECO:0000313" key="2">
    <source>
        <dbReference type="Proteomes" id="UP001525379"/>
    </source>
</evidence>
<reference evidence="1 2" key="1">
    <citation type="submission" date="2022-04" db="EMBL/GenBank/DDBJ databases">
        <title>Human microbiome associated bacterial genomes.</title>
        <authorList>
            <person name="Sandstrom S."/>
            <person name="Salamzade R."/>
            <person name="Kalan L.R."/>
        </authorList>
    </citation>
    <scope>NUCLEOTIDE SEQUENCE [LARGE SCALE GENOMIC DNA]</scope>
    <source>
        <strain evidence="2">p3-SID1799</strain>
    </source>
</reference>
<keyword evidence="2" id="KW-1185">Reference proteome</keyword>
<gene>
    <name evidence="1" type="ORF">M3D15_02425</name>
</gene>
<comment type="caution">
    <text evidence="1">The sequence shown here is derived from an EMBL/GenBank/DDBJ whole genome shotgun (WGS) entry which is preliminary data.</text>
</comment>
<sequence>MTSTTLPGAERTSHDPRLIELPGVADSREAAFPWIVAEMNARGLVGVCDYEFTGSSREVFVQLTAVRPLATFLEGELVAER</sequence>
<name>A0ABT2HV53_9MICO</name>
<dbReference type="RefSeq" id="WP_260103814.1">
    <property type="nucleotide sequence ID" value="NZ_JALXSQ010000005.1"/>
</dbReference>
<accession>A0ABT2HV53</accession>
<dbReference type="EMBL" id="JALXSQ010000005">
    <property type="protein sequence ID" value="MCT2042200.1"/>
    <property type="molecule type" value="Genomic_DNA"/>
</dbReference>
<proteinExistence type="predicted"/>